<proteinExistence type="predicted"/>
<feature type="compositionally biased region" description="Low complexity" evidence="1">
    <location>
        <begin position="31"/>
        <end position="44"/>
    </location>
</feature>
<keyword evidence="3" id="KW-1185">Reference proteome</keyword>
<dbReference type="HOGENOM" id="CLU_1972441_0_0_1"/>
<dbReference type="EMBL" id="GL380580">
    <property type="protein sequence ID" value="EGT57827.1"/>
    <property type="molecule type" value="Genomic_DNA"/>
</dbReference>
<reference evidence="3" key="1">
    <citation type="submission" date="2011-07" db="EMBL/GenBank/DDBJ databases">
        <authorList>
            <consortium name="Caenorhabditis brenneri Sequencing and Analysis Consortium"/>
            <person name="Wilson R.K."/>
        </authorList>
    </citation>
    <scope>NUCLEOTIDE SEQUENCE [LARGE SCALE GENOMIC DNA]</scope>
    <source>
        <strain evidence="3">PB2801</strain>
    </source>
</reference>
<gene>
    <name evidence="2" type="ORF">CAEBREN_25673</name>
</gene>
<dbReference type="OrthoDB" id="5899510at2759"/>
<evidence type="ECO:0000313" key="2">
    <source>
        <dbReference type="EMBL" id="EGT57827.1"/>
    </source>
</evidence>
<evidence type="ECO:0000256" key="1">
    <source>
        <dbReference type="SAM" id="MobiDB-lite"/>
    </source>
</evidence>
<organism evidence="3">
    <name type="scientific">Caenorhabditis brenneri</name>
    <name type="common">Nematode worm</name>
    <dbReference type="NCBI Taxonomy" id="135651"/>
    <lineage>
        <taxon>Eukaryota</taxon>
        <taxon>Metazoa</taxon>
        <taxon>Ecdysozoa</taxon>
        <taxon>Nematoda</taxon>
        <taxon>Chromadorea</taxon>
        <taxon>Rhabditida</taxon>
        <taxon>Rhabditina</taxon>
        <taxon>Rhabditomorpha</taxon>
        <taxon>Rhabditoidea</taxon>
        <taxon>Rhabditidae</taxon>
        <taxon>Peloderinae</taxon>
        <taxon>Caenorhabditis</taxon>
    </lineage>
</organism>
<dbReference type="AlphaFoldDB" id="G0PIL2"/>
<dbReference type="Proteomes" id="UP000008068">
    <property type="component" value="Unassembled WGS sequence"/>
</dbReference>
<accession>G0PIL2</accession>
<sequence>MSTSLPILNADELHDFFINLGDQLGKPIPPSASTSTTPTTEAAPLECPKRPVKPLNGKQMINKDAPPPRWAVSPVARPDRRKGIPRKAINRNKGLRITGIRLCLHCTQKNTAKERVIEVCDKCVMIQ</sequence>
<feature type="region of interest" description="Disordered" evidence="1">
    <location>
        <begin position="24"/>
        <end position="84"/>
    </location>
</feature>
<dbReference type="InParanoid" id="G0PIL2"/>
<name>G0PIL2_CAEBE</name>
<evidence type="ECO:0000313" key="3">
    <source>
        <dbReference type="Proteomes" id="UP000008068"/>
    </source>
</evidence>
<protein>
    <submittedName>
        <fullName evidence="2">Uncharacterized protein</fullName>
    </submittedName>
</protein>